<comment type="caution">
    <text evidence="1">The sequence shown here is derived from an EMBL/GenBank/DDBJ whole genome shotgun (WGS) entry which is preliminary data.</text>
</comment>
<dbReference type="EMBL" id="LVZK01000003">
    <property type="protein sequence ID" value="OAP85348.1"/>
    <property type="molecule type" value="Genomic_DNA"/>
</dbReference>
<organism evidence="1 2">
    <name type="scientific">Peptidiphaga gingivicola</name>
    <dbReference type="NCBI Taxonomy" id="2741497"/>
    <lineage>
        <taxon>Bacteria</taxon>
        <taxon>Bacillati</taxon>
        <taxon>Actinomycetota</taxon>
        <taxon>Actinomycetes</taxon>
        <taxon>Actinomycetales</taxon>
        <taxon>Actinomycetaceae</taxon>
        <taxon>Peptidiphaga</taxon>
    </lineage>
</organism>
<name>A0A179B0W1_9ACTO</name>
<gene>
    <name evidence="1" type="ORF">A4H34_09615</name>
</gene>
<dbReference type="STRING" id="1823756.A4H34_09615"/>
<accession>A0A179B0W1</accession>
<sequence length="301" mass="30642">MTSRRLVFGLSALLAVLIIGLLIASGVRFDNQDVEPAPASSQERKRQALAEKSTLIADAAKRLAASSPNSSVFPRVESAASAYASALGGVWRPWPNGAPSGRTNPPVSTSAPANADASFLALKLGELSREAVAAANSAPASQRQTYLSVALDARLQAVGVATHAGGKASCGDVDPVAAGKAAATEEALSGVEAARQWLETDVASLPANQRQAGISRIDSIKAAQSAMISSGAKDRRPAVVALPKLAAGETLRGAALKRSSSALVSGAAKADKPNGEAAVSYACSLYATQEERDSAGTLLKK</sequence>
<dbReference type="RefSeq" id="WP_064231948.1">
    <property type="nucleotide sequence ID" value="NZ_LVZK01000003.1"/>
</dbReference>
<keyword evidence="2" id="KW-1185">Reference proteome</keyword>
<reference evidence="1 2" key="1">
    <citation type="submission" date="2016-04" db="EMBL/GenBank/DDBJ databases">
        <title>Peptidophaga gingivicola gen. nov., sp. nov., isolated from human subgingival plaque.</title>
        <authorList>
            <person name="Beall C.J."/>
            <person name="Mokrzan E.M."/>
            <person name="Griffen A.L."/>
            <person name="Leys E.J."/>
        </authorList>
    </citation>
    <scope>NUCLEOTIDE SEQUENCE [LARGE SCALE GENOMIC DNA]</scope>
    <source>
        <strain evidence="1 2">BA112</strain>
    </source>
</reference>
<evidence type="ECO:0008006" key="3">
    <source>
        <dbReference type="Google" id="ProtNLM"/>
    </source>
</evidence>
<dbReference type="Proteomes" id="UP000078368">
    <property type="component" value="Unassembled WGS sequence"/>
</dbReference>
<protein>
    <recommendedName>
        <fullName evidence="3">DUF4439 domain-containing protein</fullName>
    </recommendedName>
</protein>
<evidence type="ECO:0000313" key="1">
    <source>
        <dbReference type="EMBL" id="OAP85348.1"/>
    </source>
</evidence>
<proteinExistence type="predicted"/>
<evidence type="ECO:0000313" key="2">
    <source>
        <dbReference type="Proteomes" id="UP000078368"/>
    </source>
</evidence>
<dbReference type="OrthoDB" id="3268688at2"/>
<dbReference type="AlphaFoldDB" id="A0A179B0W1"/>